<dbReference type="CDD" id="cd13952">
    <property type="entry name" value="7tm_classB"/>
    <property type="match status" value="1"/>
</dbReference>
<feature type="transmembrane region" description="Helical" evidence="5">
    <location>
        <begin position="660"/>
        <end position="684"/>
    </location>
</feature>
<evidence type="ECO:0000256" key="2">
    <source>
        <dbReference type="ARBA" id="ARBA00022692"/>
    </source>
</evidence>
<name>A0A7J7KKY2_BUGNE</name>
<dbReference type="OrthoDB" id="6134459at2759"/>
<dbReference type="PANTHER" id="PTHR45902">
    <property type="entry name" value="LATROPHILIN RECEPTOR-LIKE PROTEIN A"/>
    <property type="match status" value="1"/>
</dbReference>
<reference evidence="7" key="1">
    <citation type="submission" date="2020-06" db="EMBL/GenBank/DDBJ databases">
        <title>Draft genome of Bugula neritina, a colonial animal packing powerful symbionts and potential medicines.</title>
        <authorList>
            <person name="Rayko M."/>
        </authorList>
    </citation>
    <scope>NUCLEOTIDE SEQUENCE [LARGE SCALE GENOMIC DNA]</scope>
    <source>
        <strain evidence="7">Kwan_BN1</strain>
    </source>
</reference>
<keyword evidence="3 5" id="KW-1133">Transmembrane helix</keyword>
<feature type="transmembrane region" description="Helical" evidence="5">
    <location>
        <begin position="795"/>
        <end position="814"/>
    </location>
</feature>
<dbReference type="Gene3D" id="1.20.1070.10">
    <property type="entry name" value="Rhodopsin 7-helix transmembrane proteins"/>
    <property type="match status" value="1"/>
</dbReference>
<dbReference type="InterPro" id="IPR000832">
    <property type="entry name" value="GPCR_2_secretin-like"/>
</dbReference>
<sequence>MKFNGIPTTIPLGLLSESQDIEDIELVNGTCFQYRLHSFNRCKYYSDCCLMTSAKPMEQLAYNTFSCHDNFYIVDKCPQETPNKELKALCEDFSSTESDLSLKRWPVRGLVNHLTYKNVFCAMCNGIDPQASVQFSDQIWFGDPKKINDSVSTIEWWPAKVECDTEAIEEYLSSDTDHRSLITLVKECKIKQYLPPLELIDSVRRCKFDAANYVASCPEHAEHWKIADMCSNGPASFVYDGGKLASLVKKSYSFPVTYIGTSYGTSILSYGQKKKYRNSYCASCNGVAWLGCDAKPNNVVTGTSEYAFDRWLRYEKDVMKFLFIYEIDLNERTCNMNSDAVLLYSDFNTTLDTCLNISHHLKQCNCSSILDLDSETCIPTPFVNDKCRENRYEPETFKVTNHGINHCGNNFEYLPLSTKSAFDKCFQCFINLTSDDCQREYEQFTGSPDVVANSVNSVHCAVTHLIRCNVSDIEDSYCAADYGQFGLSSGTFGEKITPKLSLLNSLAISYQSTEFNFEVYLEKSASLGVELLFSTFNNDSLNSQCVEYSLTSNQTSWLICRNSELQRSSDQTHYDDYLLWNDEIRVCTETAVPEFVLATHDYVFSSLSILFILIYVVYYFTKLKKTVTGNFVVSSMITLMFGLVFYCLINETESFTSCRIIASCTQYFLIAVHTWTNAVGILMIKGISSFKLASQSSWKKYAYYAAYAWLTPLIFVIIAYSVDAAKPPTLYPVFSDQICFVARGWIRLLVFTGPIYLLVVVNITMCIIASVIVLRSGNNIAVDDKQRTLKKVITIVKLQVIFGFEWFLLLFTEIKGPHQTGLWIALNVFMTLQGVTAVLAQLVTTANIRKGKKWFNSKVRNHSLKNSQSASNKTAETEFH</sequence>
<evidence type="ECO:0000256" key="1">
    <source>
        <dbReference type="ARBA" id="ARBA00004141"/>
    </source>
</evidence>
<comment type="subcellular location">
    <subcellularLocation>
        <location evidence="1">Membrane</location>
        <topology evidence="1">Multi-pass membrane protein</topology>
    </subcellularLocation>
</comment>
<feature type="transmembrane region" description="Helical" evidence="5">
    <location>
        <begin position="755"/>
        <end position="774"/>
    </location>
</feature>
<feature type="transmembrane region" description="Helical" evidence="5">
    <location>
        <begin position="820"/>
        <end position="843"/>
    </location>
</feature>
<dbReference type="EMBL" id="VXIV02000428">
    <property type="protein sequence ID" value="KAF6038338.1"/>
    <property type="molecule type" value="Genomic_DNA"/>
</dbReference>
<feature type="domain" description="G-protein coupled receptors family 2 profile 2" evidence="6">
    <location>
        <begin position="595"/>
        <end position="845"/>
    </location>
</feature>
<dbReference type="GO" id="GO:0004930">
    <property type="term" value="F:G protein-coupled receptor activity"/>
    <property type="evidence" value="ECO:0007669"/>
    <property type="project" value="InterPro"/>
</dbReference>
<organism evidence="7 8">
    <name type="scientific">Bugula neritina</name>
    <name type="common">Brown bryozoan</name>
    <name type="synonym">Sertularia neritina</name>
    <dbReference type="NCBI Taxonomy" id="10212"/>
    <lineage>
        <taxon>Eukaryota</taxon>
        <taxon>Metazoa</taxon>
        <taxon>Spiralia</taxon>
        <taxon>Lophotrochozoa</taxon>
        <taxon>Bryozoa</taxon>
        <taxon>Gymnolaemata</taxon>
        <taxon>Cheilostomatida</taxon>
        <taxon>Flustrina</taxon>
        <taxon>Buguloidea</taxon>
        <taxon>Bugulidae</taxon>
        <taxon>Bugula</taxon>
    </lineage>
</organism>
<dbReference type="Pfam" id="PF00002">
    <property type="entry name" value="7tm_2"/>
    <property type="match status" value="1"/>
</dbReference>
<evidence type="ECO:0000259" key="6">
    <source>
        <dbReference type="PROSITE" id="PS50261"/>
    </source>
</evidence>
<proteinExistence type="predicted"/>
<evidence type="ECO:0000256" key="3">
    <source>
        <dbReference type="ARBA" id="ARBA00022989"/>
    </source>
</evidence>
<feature type="transmembrane region" description="Helical" evidence="5">
    <location>
        <begin position="627"/>
        <end position="648"/>
    </location>
</feature>
<feature type="transmembrane region" description="Helical" evidence="5">
    <location>
        <begin position="602"/>
        <end position="620"/>
    </location>
</feature>
<evidence type="ECO:0000256" key="4">
    <source>
        <dbReference type="ARBA" id="ARBA00023136"/>
    </source>
</evidence>
<comment type="caution">
    <text evidence="7">The sequence shown here is derived from an EMBL/GenBank/DDBJ whole genome shotgun (WGS) entry which is preliminary data.</text>
</comment>
<dbReference type="InterPro" id="IPR053231">
    <property type="entry name" value="GPCR_LN-TM7"/>
</dbReference>
<evidence type="ECO:0000313" key="7">
    <source>
        <dbReference type="EMBL" id="KAF6038338.1"/>
    </source>
</evidence>
<gene>
    <name evidence="7" type="ORF">EB796_003356</name>
</gene>
<keyword evidence="4 5" id="KW-0472">Membrane</keyword>
<dbReference type="GO" id="GO:0016020">
    <property type="term" value="C:membrane"/>
    <property type="evidence" value="ECO:0007669"/>
    <property type="project" value="UniProtKB-SubCell"/>
</dbReference>
<dbReference type="InterPro" id="IPR017981">
    <property type="entry name" value="GPCR_2-like_7TM"/>
</dbReference>
<keyword evidence="8" id="KW-1185">Reference proteome</keyword>
<keyword evidence="2 5" id="KW-0812">Transmembrane</keyword>
<evidence type="ECO:0000313" key="8">
    <source>
        <dbReference type="Proteomes" id="UP000593567"/>
    </source>
</evidence>
<dbReference type="AlphaFoldDB" id="A0A7J7KKY2"/>
<feature type="transmembrane region" description="Helical" evidence="5">
    <location>
        <begin position="704"/>
        <end position="722"/>
    </location>
</feature>
<accession>A0A7J7KKY2</accession>
<dbReference type="PANTHER" id="PTHR45902:SF1">
    <property type="entry name" value="LATROPHILIN RECEPTOR-LIKE PROTEIN A"/>
    <property type="match status" value="1"/>
</dbReference>
<dbReference type="PROSITE" id="PS50261">
    <property type="entry name" value="G_PROTEIN_RECEP_F2_4"/>
    <property type="match status" value="1"/>
</dbReference>
<dbReference type="GO" id="GO:0007166">
    <property type="term" value="P:cell surface receptor signaling pathway"/>
    <property type="evidence" value="ECO:0007669"/>
    <property type="project" value="InterPro"/>
</dbReference>
<protein>
    <recommendedName>
        <fullName evidence="6">G-protein coupled receptors family 2 profile 2 domain-containing protein</fullName>
    </recommendedName>
</protein>
<dbReference type="Proteomes" id="UP000593567">
    <property type="component" value="Unassembled WGS sequence"/>
</dbReference>
<evidence type="ECO:0000256" key="5">
    <source>
        <dbReference type="SAM" id="Phobius"/>
    </source>
</evidence>